<evidence type="ECO:0000259" key="10">
    <source>
        <dbReference type="PROSITE" id="PS50893"/>
    </source>
</evidence>
<dbReference type="InterPro" id="IPR003439">
    <property type="entry name" value="ABC_transporter-like_ATP-bd"/>
</dbReference>
<feature type="transmembrane region" description="Helical" evidence="9">
    <location>
        <begin position="160"/>
        <end position="179"/>
    </location>
</feature>
<dbReference type="GO" id="GO:0034040">
    <property type="term" value="F:ATPase-coupled lipid transmembrane transporter activity"/>
    <property type="evidence" value="ECO:0007669"/>
    <property type="project" value="TreeGrafter"/>
</dbReference>
<evidence type="ECO:0000256" key="3">
    <source>
        <dbReference type="ARBA" id="ARBA00022475"/>
    </source>
</evidence>
<evidence type="ECO:0000313" key="12">
    <source>
        <dbReference type="EMBL" id="KIX14277.1"/>
    </source>
</evidence>
<proteinExistence type="predicted"/>
<dbReference type="PANTHER" id="PTHR24221:SF397">
    <property type="entry name" value="ABC TRANSPORTER, ATP-BINDING TRANSMEMBRANE PROTEIN"/>
    <property type="match status" value="1"/>
</dbReference>
<name>A0A0D2GH80_9BACT</name>
<keyword evidence="3" id="KW-1003">Cell membrane</keyword>
<dbReference type="FunFam" id="3.40.50.300:FF:000221">
    <property type="entry name" value="Multidrug ABC transporter ATP-binding protein"/>
    <property type="match status" value="1"/>
</dbReference>
<evidence type="ECO:0000256" key="1">
    <source>
        <dbReference type="ARBA" id="ARBA00004651"/>
    </source>
</evidence>
<feature type="domain" description="ABC transporter" evidence="10">
    <location>
        <begin position="332"/>
        <end position="565"/>
    </location>
</feature>
<comment type="caution">
    <text evidence="12">The sequence shown here is derived from an EMBL/GenBank/DDBJ whole genome shotgun (WGS) entry which is preliminary data.</text>
</comment>
<keyword evidence="5" id="KW-0547">Nucleotide-binding</keyword>
<evidence type="ECO:0000256" key="6">
    <source>
        <dbReference type="ARBA" id="ARBA00022840"/>
    </source>
</evidence>
<evidence type="ECO:0000256" key="5">
    <source>
        <dbReference type="ARBA" id="ARBA00022741"/>
    </source>
</evidence>
<evidence type="ECO:0000256" key="9">
    <source>
        <dbReference type="SAM" id="Phobius"/>
    </source>
</evidence>
<evidence type="ECO:0000259" key="11">
    <source>
        <dbReference type="PROSITE" id="PS50929"/>
    </source>
</evidence>
<dbReference type="OrthoDB" id="9760168at2"/>
<dbReference type="GO" id="GO:0005524">
    <property type="term" value="F:ATP binding"/>
    <property type="evidence" value="ECO:0007669"/>
    <property type="project" value="UniProtKB-KW"/>
</dbReference>
<keyword evidence="2" id="KW-0813">Transport</keyword>
<keyword evidence="13" id="KW-1185">Reference proteome</keyword>
<dbReference type="PROSITE" id="PS50893">
    <property type="entry name" value="ABC_TRANSPORTER_2"/>
    <property type="match status" value="1"/>
</dbReference>
<dbReference type="Gene3D" id="3.40.50.300">
    <property type="entry name" value="P-loop containing nucleotide triphosphate hydrolases"/>
    <property type="match status" value="1"/>
</dbReference>
<dbReference type="SUPFAM" id="SSF52540">
    <property type="entry name" value="P-loop containing nucleoside triphosphate hydrolases"/>
    <property type="match status" value="1"/>
</dbReference>
<comment type="subcellular location">
    <subcellularLocation>
        <location evidence="1">Cell membrane</location>
        <topology evidence="1">Multi-pass membrane protein</topology>
    </subcellularLocation>
</comment>
<evidence type="ECO:0000256" key="7">
    <source>
        <dbReference type="ARBA" id="ARBA00022989"/>
    </source>
</evidence>
<protein>
    <submittedName>
        <fullName evidence="12">Multidrug ABC transporter</fullName>
    </submittedName>
</protein>
<evidence type="ECO:0000256" key="4">
    <source>
        <dbReference type="ARBA" id="ARBA00022692"/>
    </source>
</evidence>
<reference evidence="12 13" key="1">
    <citation type="submission" date="2013-11" db="EMBL/GenBank/DDBJ databases">
        <title>Metagenomic analysis of a methanogenic consortium involved in long chain n-alkane degradation.</title>
        <authorList>
            <person name="Davidova I.A."/>
            <person name="Callaghan A.V."/>
            <person name="Wawrik B."/>
            <person name="Pruitt S."/>
            <person name="Marks C."/>
            <person name="Duncan K.E."/>
            <person name="Suflita J.M."/>
        </authorList>
    </citation>
    <scope>NUCLEOTIDE SEQUENCE [LARGE SCALE GENOMIC DNA]</scope>
    <source>
        <strain evidence="12 13">SPR</strain>
    </source>
</reference>
<dbReference type="InterPro" id="IPR036640">
    <property type="entry name" value="ABC1_TM_sf"/>
</dbReference>
<keyword evidence="6" id="KW-0067">ATP-binding</keyword>
<feature type="transmembrane region" description="Helical" evidence="9">
    <location>
        <begin position="136"/>
        <end position="154"/>
    </location>
</feature>
<dbReference type="Pfam" id="PF00005">
    <property type="entry name" value="ABC_tran"/>
    <property type="match status" value="1"/>
</dbReference>
<dbReference type="PATRIC" id="fig|1429043.3.peg.2130"/>
<dbReference type="PANTHER" id="PTHR24221">
    <property type="entry name" value="ATP-BINDING CASSETTE SUB-FAMILY B"/>
    <property type="match status" value="1"/>
</dbReference>
<dbReference type="GO" id="GO:0005886">
    <property type="term" value="C:plasma membrane"/>
    <property type="evidence" value="ECO:0007669"/>
    <property type="project" value="UniProtKB-SubCell"/>
</dbReference>
<feature type="domain" description="ABC transmembrane type-1" evidence="11">
    <location>
        <begin position="20"/>
        <end position="300"/>
    </location>
</feature>
<dbReference type="AlphaFoldDB" id="A0A0D2GH80"/>
<dbReference type="InterPro" id="IPR011527">
    <property type="entry name" value="ABC1_TM_dom"/>
</dbReference>
<organism evidence="12 13">
    <name type="scientific">Dethiosulfatarculus sandiegensis</name>
    <dbReference type="NCBI Taxonomy" id="1429043"/>
    <lineage>
        <taxon>Bacteria</taxon>
        <taxon>Pseudomonadati</taxon>
        <taxon>Thermodesulfobacteriota</taxon>
        <taxon>Desulfarculia</taxon>
        <taxon>Desulfarculales</taxon>
        <taxon>Desulfarculaceae</taxon>
        <taxon>Dethiosulfatarculus</taxon>
    </lineage>
</organism>
<dbReference type="STRING" id="1429043.X474_10055"/>
<dbReference type="Gene3D" id="1.20.1560.10">
    <property type="entry name" value="ABC transporter type 1, transmembrane domain"/>
    <property type="match status" value="1"/>
</dbReference>
<dbReference type="EMBL" id="AZAC01000011">
    <property type="protein sequence ID" value="KIX14277.1"/>
    <property type="molecule type" value="Genomic_DNA"/>
</dbReference>
<keyword evidence="8 9" id="KW-0472">Membrane</keyword>
<dbReference type="Pfam" id="PF00664">
    <property type="entry name" value="ABC_membrane"/>
    <property type="match status" value="1"/>
</dbReference>
<keyword evidence="4 9" id="KW-0812">Transmembrane</keyword>
<dbReference type="Proteomes" id="UP000032233">
    <property type="component" value="Unassembled WGS sequence"/>
</dbReference>
<dbReference type="PROSITE" id="PS00211">
    <property type="entry name" value="ABC_TRANSPORTER_1"/>
    <property type="match status" value="1"/>
</dbReference>
<feature type="transmembrane region" description="Helical" evidence="9">
    <location>
        <begin position="20"/>
        <end position="42"/>
    </location>
</feature>
<dbReference type="SUPFAM" id="SSF90123">
    <property type="entry name" value="ABC transporter transmembrane region"/>
    <property type="match status" value="1"/>
</dbReference>
<dbReference type="RefSeq" id="WP_044348244.1">
    <property type="nucleotide sequence ID" value="NZ_AZAC01000011.1"/>
</dbReference>
<gene>
    <name evidence="12" type="ORF">X474_10055</name>
</gene>
<evidence type="ECO:0000256" key="2">
    <source>
        <dbReference type="ARBA" id="ARBA00022448"/>
    </source>
</evidence>
<dbReference type="SMART" id="SM00382">
    <property type="entry name" value="AAA"/>
    <property type="match status" value="1"/>
</dbReference>
<dbReference type="InterPro" id="IPR027417">
    <property type="entry name" value="P-loop_NTPase"/>
</dbReference>
<dbReference type="PROSITE" id="PS50929">
    <property type="entry name" value="ABC_TM1F"/>
    <property type="match status" value="1"/>
</dbReference>
<dbReference type="GO" id="GO:0140359">
    <property type="term" value="F:ABC-type transporter activity"/>
    <property type="evidence" value="ECO:0007669"/>
    <property type="project" value="InterPro"/>
</dbReference>
<evidence type="ECO:0000256" key="8">
    <source>
        <dbReference type="ARBA" id="ARBA00023136"/>
    </source>
</evidence>
<dbReference type="InParanoid" id="A0A0D2GH80"/>
<keyword evidence="7 9" id="KW-1133">Transmembrane helix</keyword>
<accession>A0A0D2GH80</accession>
<dbReference type="InterPro" id="IPR017871">
    <property type="entry name" value="ABC_transporter-like_CS"/>
</dbReference>
<feature type="transmembrane region" description="Helical" evidence="9">
    <location>
        <begin position="238"/>
        <end position="258"/>
    </location>
</feature>
<dbReference type="InterPro" id="IPR039421">
    <property type="entry name" value="Type_1_exporter"/>
</dbReference>
<dbReference type="InterPro" id="IPR003593">
    <property type="entry name" value="AAA+_ATPase"/>
</dbReference>
<evidence type="ECO:0000313" key="13">
    <source>
        <dbReference type="Proteomes" id="UP000032233"/>
    </source>
</evidence>
<sequence>MLKTIKNICGQDIGYLKSPLVYSVVEGALLAAPYIVLAFLLPGLLLAGQPDNEFWVSYGLIALFFALRIFVTRKSYSGGMQAGYRAGAAIRLNMGEHLRKLPMGFFSQRDTGELVNRLFQNVGMVEMMIGHFMSQAVSNLAAPLALLAFLLITAPFLSGVMLLTLVAAFPLFYVLIKMVDKDCDKRVQMLDVANSRILEYLHGITVFKAFNQTGMGFTRLARALAELRDFSIRFELKSFAASLVYSAVLEMGFVVLIYAGWQMIAGGMMEPYGLLIFLILALRFYRPLHRFAENAALTRGSFSGAKAIHQVFEEKEIPAPEKRPVELSNFEIRFDRVSFGYKGKKVLHDFSFVAPEKTMTALVGPSGSGKSTVTKLIARFWDVDQGAVKIGGVDARDLPPEILLGNMSMVFQDVYLFNDTILNNIRIGNPEASLEEVRKVAREALCHDFIEAFPKGYQTVIGEGGATLSGGEKQRIAIARAMLKNAPIVLLDEATASLDPENDRLIQKAVERLVKSKNLIVIAHRLHTIVKAGQIIVLEDGRITQKGDHEELIKQNGWYAQMWQEQKSRVALRPKRNHA</sequence>
<dbReference type="GO" id="GO:0016887">
    <property type="term" value="F:ATP hydrolysis activity"/>
    <property type="evidence" value="ECO:0007669"/>
    <property type="project" value="InterPro"/>
</dbReference>
<feature type="transmembrane region" description="Helical" evidence="9">
    <location>
        <begin position="54"/>
        <end position="71"/>
    </location>
</feature>